<accession>A0A2M7FXI3</accession>
<protein>
    <recommendedName>
        <fullName evidence="1">VWFA domain-containing protein</fullName>
    </recommendedName>
</protein>
<organism evidence="2 3">
    <name type="scientific">bacterium (Candidatus Blackallbacteria) CG17_big_fil_post_rev_8_21_14_2_50_48_46</name>
    <dbReference type="NCBI Taxonomy" id="2014261"/>
    <lineage>
        <taxon>Bacteria</taxon>
        <taxon>Candidatus Blackallbacteria</taxon>
    </lineage>
</organism>
<sequence length="439" mass="48920">MPTPTPKPTLSPLPPPPNARESFYFSYDDSASTAGVELVKQALSANQLPKPEWARPWEFLNYENFDHINQESTGLFKVSIGLTRNSHPNHPLLDSYELGVHVTAPYRCKETRKNLVLTIVADVSNSMTHYAPLADEAGKTPPTRLELLKAGLQQLLTQLKPGDVINLVTFASKSFHEIEGYAFGNDPTAYLEVLKKMEPLGNTNLQAALEDGYRVAEAHYDATKLNRVLFMTDAQPTEGSRDFEPLKALAARRNQQGIYLSAIGLGYEHNQELLNAITEAGRGAYTSVVSKTDMKEVMGDRFIAMMDLAARNVRFKLEYPGQLYHGESAAEQVSTDPGKVQPTNFSFNTSQYFWEQFKANKTDNLQNQKIKLEIRYTDPESRQVKTETLEKTVVELLGRDKGNIQAAHMVYLFSSLAKGSISGAEVRTELDGPLKDVGK</sequence>
<evidence type="ECO:0000313" key="2">
    <source>
        <dbReference type="EMBL" id="PIW13994.1"/>
    </source>
</evidence>
<dbReference type="Pfam" id="PF13519">
    <property type="entry name" value="VWA_2"/>
    <property type="match status" value="1"/>
</dbReference>
<dbReference type="Gene3D" id="3.40.50.410">
    <property type="entry name" value="von Willebrand factor, type A domain"/>
    <property type="match status" value="1"/>
</dbReference>
<dbReference type="EMBL" id="PFFQ01000065">
    <property type="protein sequence ID" value="PIW13994.1"/>
    <property type="molecule type" value="Genomic_DNA"/>
</dbReference>
<dbReference type="Proteomes" id="UP000231019">
    <property type="component" value="Unassembled WGS sequence"/>
</dbReference>
<evidence type="ECO:0000259" key="1">
    <source>
        <dbReference type="PROSITE" id="PS50234"/>
    </source>
</evidence>
<name>A0A2M7FXI3_9BACT</name>
<proteinExistence type="predicted"/>
<evidence type="ECO:0000313" key="3">
    <source>
        <dbReference type="Proteomes" id="UP000231019"/>
    </source>
</evidence>
<dbReference type="PROSITE" id="PS50234">
    <property type="entry name" value="VWFA"/>
    <property type="match status" value="1"/>
</dbReference>
<dbReference type="SMART" id="SM00327">
    <property type="entry name" value="VWA"/>
    <property type="match status" value="1"/>
</dbReference>
<dbReference type="InterPro" id="IPR002035">
    <property type="entry name" value="VWF_A"/>
</dbReference>
<feature type="domain" description="VWFA" evidence="1">
    <location>
        <begin position="116"/>
        <end position="306"/>
    </location>
</feature>
<dbReference type="SUPFAM" id="SSF53300">
    <property type="entry name" value="vWA-like"/>
    <property type="match status" value="1"/>
</dbReference>
<dbReference type="InterPro" id="IPR036465">
    <property type="entry name" value="vWFA_dom_sf"/>
</dbReference>
<dbReference type="AlphaFoldDB" id="A0A2M7FXI3"/>
<gene>
    <name evidence="2" type="ORF">COW36_23425</name>
</gene>
<comment type="caution">
    <text evidence="2">The sequence shown here is derived from an EMBL/GenBank/DDBJ whole genome shotgun (WGS) entry which is preliminary data.</text>
</comment>
<reference evidence="2 3" key="1">
    <citation type="submission" date="2017-09" db="EMBL/GenBank/DDBJ databases">
        <title>Depth-based differentiation of microbial function through sediment-hosted aquifers and enrichment of novel symbionts in the deep terrestrial subsurface.</title>
        <authorList>
            <person name="Probst A.J."/>
            <person name="Ladd B."/>
            <person name="Jarett J.K."/>
            <person name="Geller-Mcgrath D.E."/>
            <person name="Sieber C.M."/>
            <person name="Emerson J.B."/>
            <person name="Anantharaman K."/>
            <person name="Thomas B.C."/>
            <person name="Malmstrom R."/>
            <person name="Stieglmeier M."/>
            <person name="Klingl A."/>
            <person name="Woyke T."/>
            <person name="Ryan C.M."/>
            <person name="Banfield J.F."/>
        </authorList>
    </citation>
    <scope>NUCLEOTIDE SEQUENCE [LARGE SCALE GENOMIC DNA]</scope>
    <source>
        <strain evidence="2">CG17_big_fil_post_rev_8_21_14_2_50_48_46</strain>
    </source>
</reference>